<protein>
    <submittedName>
        <fullName evidence="3">ABC2_membrane domain-containing protein</fullName>
    </submittedName>
</protein>
<evidence type="ECO:0000313" key="3">
    <source>
        <dbReference type="WBParaSite" id="Hba_00894"/>
    </source>
</evidence>
<dbReference type="AlphaFoldDB" id="A0A1I7W8C2"/>
<dbReference type="WBParaSite" id="Hba_00894">
    <property type="protein sequence ID" value="Hba_00894"/>
    <property type="gene ID" value="Hba_00894"/>
</dbReference>
<name>A0A1I7W8C2_HETBA</name>
<dbReference type="Proteomes" id="UP000095283">
    <property type="component" value="Unplaced"/>
</dbReference>
<keyword evidence="1" id="KW-0472">Membrane</keyword>
<organism evidence="2 3">
    <name type="scientific">Heterorhabditis bacteriophora</name>
    <name type="common">Entomopathogenic nematode worm</name>
    <dbReference type="NCBI Taxonomy" id="37862"/>
    <lineage>
        <taxon>Eukaryota</taxon>
        <taxon>Metazoa</taxon>
        <taxon>Ecdysozoa</taxon>
        <taxon>Nematoda</taxon>
        <taxon>Chromadorea</taxon>
        <taxon>Rhabditida</taxon>
        <taxon>Rhabditina</taxon>
        <taxon>Rhabditomorpha</taxon>
        <taxon>Strongyloidea</taxon>
        <taxon>Heterorhabditidae</taxon>
        <taxon>Heterorhabditis</taxon>
    </lineage>
</organism>
<keyword evidence="1" id="KW-1133">Transmembrane helix</keyword>
<sequence length="275" mass="32540">MQNNIIFQLTHSLLITEDNVIPRTNNLTFSNGTLIENSILLNLLISKHFHDIYFRKYKYAKRLLCRCNNSERNYWGEALLRVSGRGTFSVLNKLFHFNFNSIIIRLFSCRICDPIIKNIYNMLIYIFFYRNISKLILERFWRNSNVIPSYLLVPFVMLNIIYVIVNYKYLPETAEKTPQVSHSLYWPSTSTLFMKCTNFISKIYGRVSKELKSNFQEVASNFSRDCPGAKFMYNVQSICINCTYIFCTNLCLCYFNSHRFRSLLCLYQFPILAIC</sequence>
<feature type="transmembrane region" description="Helical" evidence="1">
    <location>
        <begin position="149"/>
        <end position="170"/>
    </location>
</feature>
<keyword evidence="2" id="KW-1185">Reference proteome</keyword>
<evidence type="ECO:0000256" key="1">
    <source>
        <dbReference type="SAM" id="Phobius"/>
    </source>
</evidence>
<keyword evidence="1" id="KW-0812">Transmembrane</keyword>
<evidence type="ECO:0000313" key="2">
    <source>
        <dbReference type="Proteomes" id="UP000095283"/>
    </source>
</evidence>
<accession>A0A1I7W8C2</accession>
<proteinExistence type="predicted"/>
<reference evidence="3" key="1">
    <citation type="submission" date="2016-11" db="UniProtKB">
        <authorList>
            <consortium name="WormBaseParasite"/>
        </authorList>
    </citation>
    <scope>IDENTIFICATION</scope>
</reference>